<keyword evidence="2" id="KW-1185">Reference proteome</keyword>
<protein>
    <submittedName>
        <fullName evidence="1">Uncharacterized protein</fullName>
    </submittedName>
</protein>
<dbReference type="RefSeq" id="WP_096578346.1">
    <property type="nucleotide sequence ID" value="NZ_CAWNJS010000001.1"/>
</dbReference>
<dbReference type="KEGG" id="ttq:NIES37_38600"/>
<evidence type="ECO:0000313" key="2">
    <source>
        <dbReference type="Proteomes" id="UP000218785"/>
    </source>
</evidence>
<reference evidence="1 2" key="1">
    <citation type="submission" date="2017-06" db="EMBL/GenBank/DDBJ databases">
        <title>Genome sequencing of cyanobaciteial culture collection at National Institute for Environmental Studies (NIES).</title>
        <authorList>
            <person name="Hirose Y."/>
            <person name="Shimura Y."/>
            <person name="Fujisawa T."/>
            <person name="Nakamura Y."/>
            <person name="Kawachi M."/>
        </authorList>
    </citation>
    <scope>NUCLEOTIDE SEQUENCE [LARGE SCALE GENOMIC DNA]</scope>
    <source>
        <strain evidence="1 2">NIES-37</strain>
    </source>
</reference>
<dbReference type="Proteomes" id="UP000218785">
    <property type="component" value="Chromosome"/>
</dbReference>
<sequence>MPVYRTEAGGDSVDLGGFGQYVHKRDRRSQVEWSVDIGPKQLSTLDQGLVDLLQPIKKLTVGVGIGTRLGKGKVIGRKIQGANSGNCRVRDGKYLS</sequence>
<organism evidence="1 2">
    <name type="scientific">Tolypothrix tenuis PCC 7101</name>
    <dbReference type="NCBI Taxonomy" id="231146"/>
    <lineage>
        <taxon>Bacteria</taxon>
        <taxon>Bacillati</taxon>
        <taxon>Cyanobacteriota</taxon>
        <taxon>Cyanophyceae</taxon>
        <taxon>Nostocales</taxon>
        <taxon>Tolypothrichaceae</taxon>
        <taxon>Tolypothrix</taxon>
    </lineage>
</organism>
<proteinExistence type="predicted"/>
<name>A0A1Z4N2D0_9CYAN</name>
<evidence type="ECO:0000313" key="1">
    <source>
        <dbReference type="EMBL" id="BAY99877.1"/>
    </source>
</evidence>
<dbReference type="AlphaFoldDB" id="A0A1Z4N2D0"/>
<gene>
    <name evidence="1" type="ORF">NIES37_38600</name>
</gene>
<accession>A0A1Z4N2D0</accession>
<dbReference type="EMBL" id="AP018248">
    <property type="protein sequence ID" value="BAY99877.1"/>
    <property type="molecule type" value="Genomic_DNA"/>
</dbReference>